<evidence type="ECO:0008006" key="3">
    <source>
        <dbReference type="Google" id="ProtNLM"/>
    </source>
</evidence>
<dbReference type="GO" id="GO:0003677">
    <property type="term" value="F:DNA binding"/>
    <property type="evidence" value="ECO:0007669"/>
    <property type="project" value="InterPro"/>
</dbReference>
<dbReference type="EMBL" id="AMRL01000024">
    <property type="protein sequence ID" value="EKE70866.1"/>
    <property type="molecule type" value="Genomic_DNA"/>
</dbReference>
<dbReference type="GO" id="GO:0009307">
    <property type="term" value="P:DNA restriction-modification system"/>
    <property type="evidence" value="ECO:0007669"/>
    <property type="project" value="InterPro"/>
</dbReference>
<organism evidence="1 2">
    <name type="scientific">Oceanibaculum indicum P24</name>
    <dbReference type="NCBI Taxonomy" id="1207063"/>
    <lineage>
        <taxon>Bacteria</taxon>
        <taxon>Pseudomonadati</taxon>
        <taxon>Pseudomonadota</taxon>
        <taxon>Alphaproteobacteria</taxon>
        <taxon>Rhodospirillales</taxon>
        <taxon>Oceanibaculaceae</taxon>
        <taxon>Oceanibaculum</taxon>
    </lineage>
</organism>
<keyword evidence="2" id="KW-1185">Reference proteome</keyword>
<dbReference type="eggNOG" id="COG0338">
    <property type="taxonomic scope" value="Bacteria"/>
</dbReference>
<protein>
    <recommendedName>
        <fullName evidence="3">Adenine methyltransferase</fullName>
    </recommendedName>
</protein>
<dbReference type="Proteomes" id="UP000006746">
    <property type="component" value="Unassembled WGS sequence"/>
</dbReference>
<dbReference type="PATRIC" id="fig|1207063.3.peg.3026"/>
<evidence type="ECO:0000313" key="2">
    <source>
        <dbReference type="Proteomes" id="UP000006746"/>
    </source>
</evidence>
<name>K2IL57_9PROT</name>
<dbReference type="RefSeq" id="WP_008945608.1">
    <property type="nucleotide sequence ID" value="NZ_AMRL01000024.1"/>
</dbReference>
<dbReference type="InterPro" id="IPR008593">
    <property type="entry name" value="Dam_MeTrfase"/>
</dbReference>
<gene>
    <name evidence="1" type="ORF">P24_15024</name>
</gene>
<reference evidence="1 2" key="1">
    <citation type="journal article" date="2012" name="J. Bacteriol.">
        <title>Genome Sequence of Oceanibaculum indicum Type Strain P24.</title>
        <authorList>
            <person name="Lai Q."/>
            <person name="Shao Z."/>
        </authorList>
    </citation>
    <scope>NUCLEOTIDE SEQUENCE [LARGE SCALE GENOMIC DNA]</scope>
    <source>
        <strain evidence="1 2">P24</strain>
    </source>
</reference>
<dbReference type="GO" id="GO:0009007">
    <property type="term" value="F:site-specific DNA-methyltransferase (adenine-specific) activity"/>
    <property type="evidence" value="ECO:0007669"/>
    <property type="project" value="InterPro"/>
</dbReference>
<sequence>MPSIGSHHSARAATEEWLTPPAIIAALGPFDLDPCAPVNRPWPMAARHFTIIDNGLAQLWTGRVWLNPPYSASVIGRWLARMAAHNHGTALIFARTETQPFFRYVWEACTALLFLEGRLHFHYPDGTRAKPNGGAPSVLCAYGRKDADRLADSGLAGQFVPLLIPTSLLIPRPAGDAAPGAATWRQLVRAILASEGKPIPLAELYRLISGHPLTERNRNWRAKVRQTLQRGAGRRAAPGIWQLELTL</sequence>
<dbReference type="STRING" id="1207063.P24_15024"/>
<dbReference type="AlphaFoldDB" id="K2IL57"/>
<comment type="caution">
    <text evidence="1">The sequence shown here is derived from an EMBL/GenBank/DDBJ whole genome shotgun (WGS) entry which is preliminary data.</text>
</comment>
<accession>K2IL57</accession>
<proteinExistence type="predicted"/>
<dbReference type="Pfam" id="PF05869">
    <property type="entry name" value="Dam"/>
    <property type="match status" value="1"/>
</dbReference>
<evidence type="ECO:0000313" key="1">
    <source>
        <dbReference type="EMBL" id="EKE70866.1"/>
    </source>
</evidence>